<evidence type="ECO:0000313" key="1">
    <source>
        <dbReference type="EMBL" id="CUX41534.1"/>
    </source>
</evidence>
<protein>
    <submittedName>
        <fullName evidence="1">Uncharacterized protein</fullName>
    </submittedName>
</protein>
<name>A0A1S7QSM5_9HYPH</name>
<dbReference type="AlphaFoldDB" id="A0A1S7QSM5"/>
<organism evidence="1 2">
    <name type="scientific">Agrobacterium tomkonis CFBP 6623</name>
    <dbReference type="NCBI Taxonomy" id="1183432"/>
    <lineage>
        <taxon>Bacteria</taxon>
        <taxon>Pseudomonadati</taxon>
        <taxon>Pseudomonadota</taxon>
        <taxon>Alphaproteobacteria</taxon>
        <taxon>Hyphomicrobiales</taxon>
        <taxon>Rhizobiaceae</taxon>
        <taxon>Rhizobium/Agrobacterium group</taxon>
        <taxon>Agrobacterium</taxon>
        <taxon>Agrobacterium tumefaciens complex</taxon>
    </lineage>
</organism>
<dbReference type="EMBL" id="FBWK01000045">
    <property type="protein sequence ID" value="CUX41534.1"/>
    <property type="molecule type" value="Genomic_DNA"/>
</dbReference>
<sequence length="48" mass="4955">MMVDTDIGNGTPPADPARAVNQALLRAVYDDAYGMAGEPGICDGCRQG</sequence>
<dbReference type="STRING" id="1183432.AGR3A_Lc10011"/>
<reference evidence="2" key="1">
    <citation type="submission" date="2016-01" db="EMBL/GenBank/DDBJ databases">
        <authorList>
            <person name="Regsiter A."/>
            <person name="william w."/>
        </authorList>
    </citation>
    <scope>NUCLEOTIDE SEQUENCE [LARGE SCALE GENOMIC DNA]</scope>
    <source>
        <strain evidence="2">CFBP 6623</strain>
    </source>
</reference>
<evidence type="ECO:0000313" key="2">
    <source>
        <dbReference type="Proteomes" id="UP000191988"/>
    </source>
</evidence>
<keyword evidence="2" id="KW-1185">Reference proteome</keyword>
<proteinExistence type="predicted"/>
<dbReference type="Proteomes" id="UP000191988">
    <property type="component" value="Unassembled WGS sequence"/>
</dbReference>
<accession>A0A1S7QSM5</accession>
<gene>
    <name evidence="1" type="ORF">AGR3A_Lc10011</name>
</gene>